<dbReference type="NCBIfam" id="NF006168">
    <property type="entry name" value="PRK08309.1"/>
    <property type="match status" value="1"/>
</dbReference>
<dbReference type="SUPFAM" id="SSF51735">
    <property type="entry name" value="NAD(P)-binding Rossmann-fold domains"/>
    <property type="match status" value="1"/>
</dbReference>
<dbReference type="STRING" id="157838.AN964_02115"/>
<dbReference type="InterPro" id="IPR036291">
    <property type="entry name" value="NAD(P)-bd_dom_sf"/>
</dbReference>
<organism evidence="1 2">
    <name type="scientific">Heyndrickxia shackletonii</name>
    <dbReference type="NCBI Taxonomy" id="157838"/>
    <lineage>
        <taxon>Bacteria</taxon>
        <taxon>Bacillati</taxon>
        <taxon>Bacillota</taxon>
        <taxon>Bacilli</taxon>
        <taxon>Bacillales</taxon>
        <taxon>Bacillaceae</taxon>
        <taxon>Heyndrickxia</taxon>
    </lineage>
</organism>
<evidence type="ECO:0000313" key="1">
    <source>
        <dbReference type="EMBL" id="KQL52454.1"/>
    </source>
</evidence>
<name>A0A0Q3TEG3_9BACI</name>
<proteinExistence type="predicted"/>
<protein>
    <recommendedName>
        <fullName evidence="3">Short-chain dehydrogenase</fullName>
    </recommendedName>
</protein>
<sequence>MKHALVVGGTGMLSDVTLFLKKEGYFVSVIGRDPSKYERISDSSHSTFLSVDYHDDRQLLNKIQHTIQQHGPFQLIVAWIHSSAPDALRIILAEAAKTKVEFHLFHVLGSSSNLEKIKEAASVPANCLYHQVQLGFILEGNRARWLTNHEIASGVVAAIKEDHPIKVIGVLEPWEKRP</sequence>
<dbReference type="AlphaFoldDB" id="A0A0Q3TEG3"/>
<accession>A0A0Q3TEG3</accession>
<dbReference type="RefSeq" id="WP_055738138.1">
    <property type="nucleotide sequence ID" value="NZ_JAAIWL010000007.1"/>
</dbReference>
<dbReference type="OrthoDB" id="7922774at2"/>
<dbReference type="Proteomes" id="UP000051888">
    <property type="component" value="Unassembled WGS sequence"/>
</dbReference>
<keyword evidence="2" id="KW-1185">Reference proteome</keyword>
<evidence type="ECO:0000313" key="2">
    <source>
        <dbReference type="Proteomes" id="UP000051888"/>
    </source>
</evidence>
<evidence type="ECO:0008006" key="3">
    <source>
        <dbReference type="Google" id="ProtNLM"/>
    </source>
</evidence>
<gene>
    <name evidence="1" type="ORF">AN964_02115</name>
</gene>
<comment type="caution">
    <text evidence="1">The sequence shown here is derived from an EMBL/GenBank/DDBJ whole genome shotgun (WGS) entry which is preliminary data.</text>
</comment>
<dbReference type="PATRIC" id="fig|157838.3.peg.469"/>
<dbReference type="EMBL" id="LJJC01000004">
    <property type="protein sequence ID" value="KQL52454.1"/>
    <property type="molecule type" value="Genomic_DNA"/>
</dbReference>
<reference evidence="1 2" key="1">
    <citation type="submission" date="2015-09" db="EMBL/GenBank/DDBJ databases">
        <title>Genome sequencing project for genomic taxonomy and phylogenomics of Bacillus-like bacteria.</title>
        <authorList>
            <person name="Liu B."/>
            <person name="Wang J."/>
            <person name="Zhu Y."/>
            <person name="Liu G."/>
            <person name="Chen Q."/>
            <person name="Chen Z."/>
            <person name="Lan J."/>
            <person name="Che J."/>
            <person name="Ge C."/>
            <person name="Shi H."/>
            <person name="Pan Z."/>
            <person name="Liu X."/>
        </authorList>
    </citation>
    <scope>NUCLEOTIDE SEQUENCE [LARGE SCALE GENOMIC DNA]</scope>
    <source>
        <strain evidence="1 2">LMG 18435</strain>
    </source>
</reference>